<sequence>MKDFLIFIVLFGLGALGIYFNIQDKNKKESDTNDKIRNAIKANVSHPTKQTILTETNSAIVYDQENNHLFICDKGSIHNIKIDDIYQSEIVEDGQTISKVSRASQIAGSIIGGAIAGGIGAIIGGVSATRVKDEKISKMELRLVVNDVNNPIRKVEFFNAGDGLKIKKSSDEYKKRYNQILEWQKLMEVLIKQNENKSVSM</sequence>
<name>A0A7V9ZAB5_9BACL</name>
<dbReference type="Proteomes" id="UP000523087">
    <property type="component" value="Unassembled WGS sequence"/>
</dbReference>
<comment type="caution">
    <text evidence="1">The sequence shown here is derived from an EMBL/GenBank/DDBJ whole genome shotgun (WGS) entry which is preliminary data.</text>
</comment>
<dbReference type="AlphaFoldDB" id="A0A7V9ZAB5"/>
<reference evidence="1 2" key="1">
    <citation type="submission" date="2020-07" db="EMBL/GenBank/DDBJ databases">
        <title>Genomic Encyclopedia of Type Strains, Phase IV (KMG-IV): sequencing the most valuable type-strain genomes for metagenomic binning, comparative biology and taxonomic classification.</title>
        <authorList>
            <person name="Goeker M."/>
        </authorList>
    </citation>
    <scope>NUCLEOTIDE SEQUENCE [LARGE SCALE GENOMIC DNA]</scope>
    <source>
        <strain evidence="1 2">DSM 15730</strain>
    </source>
</reference>
<dbReference type="RefSeq" id="WP_181557520.1">
    <property type="nucleotide sequence ID" value="NZ_JACDUT010000020.1"/>
</dbReference>
<gene>
    <name evidence="1" type="ORF">HNR31_003692</name>
</gene>
<protein>
    <submittedName>
        <fullName evidence="1">Uncharacterized protein</fullName>
    </submittedName>
</protein>
<evidence type="ECO:0000313" key="2">
    <source>
        <dbReference type="Proteomes" id="UP000523087"/>
    </source>
</evidence>
<accession>A0A7V9ZAB5</accession>
<keyword evidence="2" id="KW-1185">Reference proteome</keyword>
<dbReference type="EMBL" id="JACDUT010000020">
    <property type="protein sequence ID" value="MBA2876869.1"/>
    <property type="molecule type" value="Genomic_DNA"/>
</dbReference>
<organism evidence="1 2">
    <name type="scientific">Thermaerobacillus caldiproteolyticus</name>
    <dbReference type="NCBI Taxonomy" id="247480"/>
    <lineage>
        <taxon>Bacteria</taxon>
        <taxon>Bacillati</taxon>
        <taxon>Bacillota</taxon>
        <taxon>Bacilli</taxon>
        <taxon>Bacillales</taxon>
        <taxon>Anoxybacillaceae</taxon>
        <taxon>Thermaerobacillus</taxon>
    </lineage>
</organism>
<evidence type="ECO:0000313" key="1">
    <source>
        <dbReference type="EMBL" id="MBA2876869.1"/>
    </source>
</evidence>
<proteinExistence type="predicted"/>